<feature type="non-terminal residue" evidence="8">
    <location>
        <position position="1"/>
    </location>
</feature>
<dbReference type="Pfam" id="PF01055">
    <property type="entry name" value="Glyco_hydro_31_2nd"/>
    <property type="match status" value="1"/>
</dbReference>
<dbReference type="GO" id="GO:0016798">
    <property type="term" value="F:hydrolase activity, acting on glycosyl bonds"/>
    <property type="evidence" value="ECO:0007669"/>
    <property type="project" value="UniProtKB-KW"/>
</dbReference>
<dbReference type="InterPro" id="IPR013780">
    <property type="entry name" value="Glyco_hydro_b"/>
</dbReference>
<dbReference type="PANTHER" id="PTHR43053:SF4">
    <property type="entry name" value="MYOGENESIS-REGULATING GLYCOSIDASE"/>
    <property type="match status" value="1"/>
</dbReference>
<keyword evidence="9" id="KW-1185">Reference proteome</keyword>
<dbReference type="Proteomes" id="UP001516400">
    <property type="component" value="Unassembled WGS sequence"/>
</dbReference>
<feature type="chain" id="PRO_5044772299" evidence="5">
    <location>
        <begin position="24"/>
        <end position="639"/>
    </location>
</feature>
<keyword evidence="2 4" id="KW-0378">Hydrolase</keyword>
<dbReference type="InterPro" id="IPR000322">
    <property type="entry name" value="Glyco_hydro_31_TIM"/>
</dbReference>
<evidence type="ECO:0000256" key="1">
    <source>
        <dbReference type="ARBA" id="ARBA00007806"/>
    </source>
</evidence>
<protein>
    <submittedName>
        <fullName evidence="8">Uncharacterized protein</fullName>
    </submittedName>
</protein>
<evidence type="ECO:0000256" key="2">
    <source>
        <dbReference type="ARBA" id="ARBA00022801"/>
    </source>
</evidence>
<feature type="signal peptide" evidence="5">
    <location>
        <begin position="1"/>
        <end position="23"/>
    </location>
</feature>
<gene>
    <name evidence="8" type="ORF">HHI36_010344</name>
</gene>
<evidence type="ECO:0000256" key="5">
    <source>
        <dbReference type="SAM" id="SignalP"/>
    </source>
</evidence>
<organism evidence="8 9">
    <name type="scientific">Cryptolaemus montrouzieri</name>
    <dbReference type="NCBI Taxonomy" id="559131"/>
    <lineage>
        <taxon>Eukaryota</taxon>
        <taxon>Metazoa</taxon>
        <taxon>Ecdysozoa</taxon>
        <taxon>Arthropoda</taxon>
        <taxon>Hexapoda</taxon>
        <taxon>Insecta</taxon>
        <taxon>Pterygota</taxon>
        <taxon>Neoptera</taxon>
        <taxon>Endopterygota</taxon>
        <taxon>Coleoptera</taxon>
        <taxon>Polyphaga</taxon>
        <taxon>Cucujiformia</taxon>
        <taxon>Coccinelloidea</taxon>
        <taxon>Coccinellidae</taxon>
        <taxon>Scymninae</taxon>
        <taxon>Scymnini</taxon>
        <taxon>Cryptolaemus</taxon>
    </lineage>
</organism>
<dbReference type="Pfam" id="PF21365">
    <property type="entry name" value="Glyco_hydro_31_3rd"/>
    <property type="match status" value="1"/>
</dbReference>
<dbReference type="Gene3D" id="2.60.40.1180">
    <property type="entry name" value="Golgi alpha-mannosidase II"/>
    <property type="match status" value="1"/>
</dbReference>
<keyword evidence="3 4" id="KW-0326">Glycosidase</keyword>
<dbReference type="AlphaFoldDB" id="A0ABD2MIH5"/>
<evidence type="ECO:0000313" key="8">
    <source>
        <dbReference type="EMBL" id="KAL3266159.1"/>
    </source>
</evidence>
<dbReference type="Gene3D" id="3.20.20.80">
    <property type="entry name" value="Glycosidases"/>
    <property type="match status" value="1"/>
</dbReference>
<dbReference type="SUPFAM" id="SSF51011">
    <property type="entry name" value="Glycosyl hydrolase domain"/>
    <property type="match status" value="1"/>
</dbReference>
<name>A0ABD2MIH5_9CUCU</name>
<dbReference type="CDD" id="cd06592">
    <property type="entry name" value="GH31_NET37"/>
    <property type="match status" value="1"/>
</dbReference>
<evidence type="ECO:0000259" key="7">
    <source>
        <dbReference type="Pfam" id="PF21365"/>
    </source>
</evidence>
<dbReference type="EMBL" id="JABFTP020000001">
    <property type="protein sequence ID" value="KAL3266159.1"/>
    <property type="molecule type" value="Genomic_DNA"/>
</dbReference>
<proteinExistence type="inferred from homology"/>
<accession>A0ABD2MIH5</accession>
<dbReference type="PANTHER" id="PTHR43053">
    <property type="entry name" value="GLYCOSIDASE FAMILY 31"/>
    <property type="match status" value="1"/>
</dbReference>
<comment type="similarity">
    <text evidence="1 4">Belongs to the glycosyl hydrolase 31 family.</text>
</comment>
<dbReference type="InterPro" id="IPR017853">
    <property type="entry name" value="GH"/>
</dbReference>
<feature type="domain" description="Glycosyl hydrolase family 31 C-terminal" evidence="7">
    <location>
        <begin position="556"/>
        <end position="638"/>
    </location>
</feature>
<dbReference type="InterPro" id="IPR050985">
    <property type="entry name" value="Alpha-glycosidase_related"/>
</dbReference>
<dbReference type="InterPro" id="IPR048395">
    <property type="entry name" value="Glyco_hydro_31_C"/>
</dbReference>
<dbReference type="SUPFAM" id="SSF51445">
    <property type="entry name" value="(Trans)glycosidases"/>
    <property type="match status" value="1"/>
</dbReference>
<evidence type="ECO:0000313" key="9">
    <source>
        <dbReference type="Proteomes" id="UP001516400"/>
    </source>
</evidence>
<feature type="domain" description="Glycoside hydrolase family 31 TIM barrel" evidence="6">
    <location>
        <begin position="247"/>
        <end position="538"/>
    </location>
</feature>
<evidence type="ECO:0000256" key="4">
    <source>
        <dbReference type="RuleBase" id="RU361185"/>
    </source>
</evidence>
<comment type="caution">
    <text evidence="8">The sequence shown here is derived from an EMBL/GenBank/DDBJ whole genome shotgun (WGS) entry which is preliminary data.</text>
</comment>
<evidence type="ECO:0000259" key="6">
    <source>
        <dbReference type="Pfam" id="PF01055"/>
    </source>
</evidence>
<evidence type="ECO:0000256" key="3">
    <source>
        <dbReference type="ARBA" id="ARBA00023295"/>
    </source>
</evidence>
<keyword evidence="5" id="KW-0732">Signal</keyword>
<sequence length="639" mass="72624">QMLVKMSMSCIGLLLTILALVRADVLKTEDGKSTLSLEVVKNNGILLRLSQGHDTKLSAHIGKNLNLTEIHCNSINCSFTGVNEDIVLNVRALQNSFQLNWISPDSNITFNDCYDLNRTNLSWFGGPEVLVTQWPIEKLVLKNRPYISSKLDNGAVVERYWLNSKGGFVFVDHKVPLFVDQNNEEEDRVCFKSAIEPPFDRDQNNFTYIIAARTNSRDAHLYAVNNLLGKPATTPDVRMVKEPIWTTWGKYKADIDDSSVLEYLRNIYSHNFTKGQIEIDDKWEVCYGDQTFDLGNKFRNIKETVETIHSYGFRATLWTHPFVNSDCVTPVYEGSEHEYFVNSSTGNSITSWWNGNSSYVIDFTNDRAASWFLYRLLQLNKKYGIDGFKCDAGENDWLPEKPILDTSYGDAPNDFTTQYVKTCSRLGSLVEVRSAFRTQELSIFVRMLDKDSVWGNNNGLKALVQSLIQFNMIGYSYVLPDLVGGNGYNGVLPTPELLVRWTQANTFMPSLQFSYLPWELKSAPFNTTEIVRKYVDLHEKYSDVIIEAMVQTITKGTPTNPPIWWVDPTDPVALAVDDEFLLGDKILVAPILDEGAIFRNVYLPNGTWIDGNNGSVYRGRTTLRNYSAPIEVLPYFIRV</sequence>
<reference evidence="8 9" key="1">
    <citation type="journal article" date="2021" name="BMC Biol.">
        <title>Horizontally acquired antibacterial genes associated with adaptive radiation of ladybird beetles.</title>
        <authorList>
            <person name="Li H.S."/>
            <person name="Tang X.F."/>
            <person name="Huang Y.H."/>
            <person name="Xu Z.Y."/>
            <person name="Chen M.L."/>
            <person name="Du X.Y."/>
            <person name="Qiu B.Y."/>
            <person name="Chen P.T."/>
            <person name="Zhang W."/>
            <person name="Slipinski A."/>
            <person name="Escalona H.E."/>
            <person name="Waterhouse R.M."/>
            <person name="Zwick A."/>
            <person name="Pang H."/>
        </authorList>
    </citation>
    <scope>NUCLEOTIDE SEQUENCE [LARGE SCALE GENOMIC DNA]</scope>
    <source>
        <strain evidence="8">SYSU2018</strain>
    </source>
</reference>